<dbReference type="Proteomes" id="UP000507470">
    <property type="component" value="Unassembled WGS sequence"/>
</dbReference>
<dbReference type="InterPro" id="IPR043502">
    <property type="entry name" value="DNA/RNA_pol_sf"/>
</dbReference>
<reference evidence="2 3" key="1">
    <citation type="submission" date="2020-06" db="EMBL/GenBank/DDBJ databases">
        <authorList>
            <person name="Li R."/>
            <person name="Bekaert M."/>
        </authorList>
    </citation>
    <scope>NUCLEOTIDE SEQUENCE [LARGE SCALE GENOMIC DNA]</scope>
    <source>
        <strain evidence="3">wild</strain>
    </source>
</reference>
<gene>
    <name evidence="2" type="ORF">MCOR_39638</name>
</gene>
<dbReference type="EMBL" id="CACVKT020007152">
    <property type="protein sequence ID" value="CAC5406016.1"/>
    <property type="molecule type" value="Genomic_DNA"/>
</dbReference>
<dbReference type="Pfam" id="PF00078">
    <property type="entry name" value="RVT_1"/>
    <property type="match status" value="2"/>
</dbReference>
<organism evidence="2 3">
    <name type="scientific">Mytilus coruscus</name>
    <name type="common">Sea mussel</name>
    <dbReference type="NCBI Taxonomy" id="42192"/>
    <lineage>
        <taxon>Eukaryota</taxon>
        <taxon>Metazoa</taxon>
        <taxon>Spiralia</taxon>
        <taxon>Lophotrochozoa</taxon>
        <taxon>Mollusca</taxon>
        <taxon>Bivalvia</taxon>
        <taxon>Autobranchia</taxon>
        <taxon>Pteriomorphia</taxon>
        <taxon>Mytilida</taxon>
        <taxon>Mytiloidea</taxon>
        <taxon>Mytilidae</taxon>
        <taxon>Mytilinae</taxon>
        <taxon>Mytilus</taxon>
    </lineage>
</organism>
<dbReference type="InterPro" id="IPR043128">
    <property type="entry name" value="Rev_trsase/Diguanyl_cyclase"/>
</dbReference>
<keyword evidence="3" id="KW-1185">Reference proteome</keyword>
<evidence type="ECO:0000313" key="2">
    <source>
        <dbReference type="EMBL" id="CAC5406016.1"/>
    </source>
</evidence>
<proteinExistence type="predicted"/>
<protein>
    <recommendedName>
        <fullName evidence="1">Reverse transcriptase domain-containing protein</fullName>
    </recommendedName>
</protein>
<accession>A0A6J8DD88</accession>
<dbReference type="Gene3D" id="3.10.10.10">
    <property type="entry name" value="HIV Type 1 Reverse Transcriptase, subunit A, domain 1"/>
    <property type="match status" value="1"/>
</dbReference>
<dbReference type="SUPFAM" id="SSF56672">
    <property type="entry name" value="DNA/RNA polymerases"/>
    <property type="match status" value="2"/>
</dbReference>
<evidence type="ECO:0000259" key="1">
    <source>
        <dbReference type="PROSITE" id="PS50878"/>
    </source>
</evidence>
<dbReference type="PROSITE" id="PS50878">
    <property type="entry name" value="RT_POL"/>
    <property type="match status" value="1"/>
</dbReference>
<sequence length="911" mass="105530">MEAENTSDHVPVIATIKRKLIRKSNKPKSVIVRTKWEKCNLQKYQLTISDGVEKILQASNKNIEEDITSIEKVMHNACNEAIPNYNKSIRTKSTGKSLWNKNISEASKITKEKHALWKNGGALKDKNNPLKSQLTTAKRLLRKAHRQAYASQREKLANQIMTESSSDNKLFHKLLRTQRDNQMAETNEDILHMWTDYFYELSNPDYKQDFDYEKYELSTLQNTIIEKIEKGKAKIEPIREEEIHDAVKRLKNGKSSDIDGISAEHYKNAETELLPLILHILNTVTKQLDIPQMLKGGIITPVLKKNKDRQNPANYRGKTVTKIFTKILQSVLKSRIDIKIHQIQNQLQRGFTEAIPMIFAAFLASEAIIQFSEDDQEVLLLTLDAEKAFDKLEHEILFNKVYHYGIDGDMWILLRNMYREMSIRIKWDDLVSDKISVNQGIQQGAKLSTSLYKCYNNAILDSVTESGLGCHMGTIGIATPTCADDILVLANSECELQGIMEILQVFVLGLRKQQGLLIDFEYSPDMNGNILKNESIRFCEMDMNNFSRVHEVVFYSGKPNFAFCKIPVRSNFNIHLWEQLLEDYHDKIVVEFLKYGWPLNYVKDTMPDPPTRRQNHLSQFSSFIDSYISKELDLGAIYGPFRKNPLCCHLTLSPLFTVPKGDSNRRVIVDCLHGNTLSINEGIPSDTFLNENFKLYYPRHEEFIALLLNHGRGCAIWKLDLSRAFRQLVFDPHYLHLQGYEWRGHIFIDNRLIFGMRSSPQACQRTTNAVSYMLWKSNIHTINYVDDFGGVSDNQNAEHDYNFVLELFQRFGLEVSKEKCLPPTKVLTFLGKEYNSIDMTVRIPETKLQETYELLQKFARKKTLHQTSVTTSYWQVGFYFRMCPKRKTFYFTHVTDITKIPFQSLSCSYHR</sequence>
<dbReference type="AlphaFoldDB" id="A0A6J8DD88"/>
<dbReference type="PANTHER" id="PTHR19446">
    <property type="entry name" value="REVERSE TRANSCRIPTASES"/>
    <property type="match status" value="1"/>
</dbReference>
<dbReference type="InterPro" id="IPR000477">
    <property type="entry name" value="RT_dom"/>
</dbReference>
<dbReference type="OrthoDB" id="10014409at2759"/>
<evidence type="ECO:0000313" key="3">
    <source>
        <dbReference type="Proteomes" id="UP000507470"/>
    </source>
</evidence>
<feature type="domain" description="Reverse transcriptase" evidence="1">
    <location>
        <begin position="283"/>
        <end position="543"/>
    </location>
</feature>
<name>A0A6J8DD88_MYTCO</name>
<dbReference type="Gene3D" id="3.30.70.270">
    <property type="match status" value="1"/>
</dbReference>